<dbReference type="Proteomes" id="UP000192513">
    <property type="component" value="Unassembled WGS sequence"/>
</dbReference>
<evidence type="ECO:0000313" key="3">
    <source>
        <dbReference type="EMBL" id="ORB32860.1"/>
    </source>
</evidence>
<feature type="region of interest" description="Disordered" evidence="2">
    <location>
        <begin position="1"/>
        <end position="23"/>
    </location>
</feature>
<organism evidence="3 4">
    <name type="scientific">Mycobacterium paraseoulense</name>
    <dbReference type="NCBI Taxonomy" id="590652"/>
    <lineage>
        <taxon>Bacteria</taxon>
        <taxon>Bacillati</taxon>
        <taxon>Actinomycetota</taxon>
        <taxon>Actinomycetes</taxon>
        <taxon>Mycobacteriales</taxon>
        <taxon>Mycobacteriaceae</taxon>
        <taxon>Mycobacterium</taxon>
    </lineage>
</organism>
<gene>
    <name evidence="3" type="ORF">BST39_28175</name>
</gene>
<evidence type="ECO:0000313" key="4">
    <source>
        <dbReference type="Proteomes" id="UP000192513"/>
    </source>
</evidence>
<comment type="caution">
    <text evidence="3">The sequence shown here is derived from an EMBL/GenBank/DDBJ whole genome shotgun (WGS) entry which is preliminary data.</text>
</comment>
<dbReference type="AlphaFoldDB" id="A0A1X0I218"/>
<evidence type="ECO:0000256" key="1">
    <source>
        <dbReference type="SAM" id="Coils"/>
    </source>
</evidence>
<dbReference type="OrthoDB" id="4753751at2"/>
<accession>A0A1X0I218</accession>
<keyword evidence="1" id="KW-0175">Coiled coil</keyword>
<evidence type="ECO:0000256" key="2">
    <source>
        <dbReference type="SAM" id="MobiDB-lite"/>
    </source>
</evidence>
<protein>
    <submittedName>
        <fullName evidence="3">Acyl-CoA synthetase</fullName>
    </submittedName>
</protein>
<name>A0A1X0I218_9MYCO</name>
<proteinExistence type="predicted"/>
<keyword evidence="4" id="KW-1185">Reference proteome</keyword>
<sequence length="106" mass="11647">MTMASDDGAAAVPARERLDEDDHDLLTFGEAGERLRLEIAAAERDVVHLEQTDSADGLSKARARLEALRAAAKRNSAHTINDENFEKFFGYAGKAKRDLPHIDPTN</sequence>
<reference evidence="3 4" key="1">
    <citation type="submission" date="2017-02" db="EMBL/GenBank/DDBJ databases">
        <title>The new phylogeny of genus Mycobacterium.</title>
        <authorList>
            <person name="Tortoli E."/>
            <person name="Trovato A."/>
            <person name="Cirillo D.M."/>
        </authorList>
    </citation>
    <scope>NUCLEOTIDE SEQUENCE [LARGE SCALE GENOMIC DNA]</scope>
    <source>
        <strain evidence="3 4">DSM 45000</strain>
    </source>
</reference>
<dbReference type="EMBL" id="MVIE01000084">
    <property type="protein sequence ID" value="ORB32860.1"/>
    <property type="molecule type" value="Genomic_DNA"/>
</dbReference>
<feature type="coiled-coil region" evidence="1">
    <location>
        <begin position="32"/>
        <end position="75"/>
    </location>
</feature>